<evidence type="ECO:0000256" key="1">
    <source>
        <dbReference type="SAM" id="Phobius"/>
    </source>
</evidence>
<dbReference type="EMBL" id="CP098251">
    <property type="protein sequence ID" value="WAV90926.1"/>
    <property type="molecule type" value="Genomic_DNA"/>
</dbReference>
<protein>
    <submittedName>
        <fullName evidence="2">Uncharacterized protein</fullName>
    </submittedName>
</protein>
<sequence length="119" mass="13617">MTDFRKDVFFQPVDDVFGGIFFPARQAIFMPVSGNFFEGIFCPAFFLLYFFSLVSLGINTASDQFLRFFPFEAGFLEGYGWIFAESQFNGLVIYPAFHFPQFGAGRRDLQIQATAVERV</sequence>
<evidence type="ECO:0000313" key="2">
    <source>
        <dbReference type="EMBL" id="WAV90926.1"/>
    </source>
</evidence>
<organism evidence="2">
    <name type="scientific">Oxalobacter aliiformigenes</name>
    <dbReference type="NCBI Taxonomy" id="2946593"/>
    <lineage>
        <taxon>Bacteria</taxon>
        <taxon>Pseudomonadati</taxon>
        <taxon>Pseudomonadota</taxon>
        <taxon>Betaproteobacteria</taxon>
        <taxon>Burkholderiales</taxon>
        <taxon>Oxalobacteraceae</taxon>
        <taxon>Oxalobacter</taxon>
    </lineage>
</organism>
<gene>
    <name evidence="2" type="ORF">NB646_08850</name>
</gene>
<accession>A0A9E9LD10</accession>
<reference evidence="2" key="1">
    <citation type="journal article" date="2022" name="Front. Microbiol.">
        <title>New perspectives on an old grouping: The genomic and phenotypic variability of Oxalobacter formigenes and the implications for calcium oxalate stone prevention.</title>
        <authorList>
            <person name="Chmiel J.A."/>
            <person name="Carr C."/>
            <person name="Stuivenberg G.A."/>
            <person name="Venema R."/>
            <person name="Chanyi R.M."/>
            <person name="Al K.F."/>
            <person name="Giguere D."/>
            <person name="Say H."/>
            <person name="Akouris P.P."/>
            <person name="Dominguez Romero S.A."/>
            <person name="Kwong A."/>
            <person name="Tai V."/>
            <person name="Koval S.F."/>
            <person name="Razvi H."/>
            <person name="Bjazevic J."/>
            <person name="Burton J.P."/>
        </authorList>
    </citation>
    <scope>NUCLEOTIDE SEQUENCE</scope>
    <source>
        <strain evidence="2">OxK</strain>
    </source>
</reference>
<feature type="transmembrane region" description="Helical" evidence="1">
    <location>
        <begin position="36"/>
        <end position="58"/>
    </location>
</feature>
<keyword evidence="1" id="KW-0472">Membrane</keyword>
<dbReference type="AlphaFoldDB" id="A0A9E9LD10"/>
<keyword evidence="1" id="KW-1133">Transmembrane helix</keyword>
<proteinExistence type="predicted"/>
<name>A0A9E9LD10_9BURK</name>
<keyword evidence="1" id="KW-0812">Transmembrane</keyword>
<dbReference type="Proteomes" id="UP001164819">
    <property type="component" value="Chromosome"/>
</dbReference>